<evidence type="ECO:0000313" key="9">
    <source>
        <dbReference type="EMBL" id="MBH8587613.1"/>
    </source>
</evidence>
<evidence type="ECO:0000256" key="4">
    <source>
        <dbReference type="ARBA" id="ARBA00022692"/>
    </source>
</evidence>
<name>A0ABS0QFA3_THEVU</name>
<dbReference type="EMBL" id="JAECVU010000001">
    <property type="protein sequence ID" value="MBH8587613.1"/>
    <property type="molecule type" value="Genomic_DNA"/>
</dbReference>
<keyword evidence="3" id="KW-1003">Cell membrane</keyword>
<keyword evidence="6 7" id="KW-0472">Membrane</keyword>
<feature type="transmembrane region" description="Helical" evidence="7">
    <location>
        <begin position="31"/>
        <end position="48"/>
    </location>
</feature>
<feature type="transmembrane region" description="Helical" evidence="7">
    <location>
        <begin position="137"/>
        <end position="170"/>
    </location>
</feature>
<feature type="transmembrane region" description="Helical" evidence="7">
    <location>
        <begin position="93"/>
        <end position="117"/>
    </location>
</feature>
<dbReference type="Gene3D" id="1.10.3720.10">
    <property type="entry name" value="MetI-like"/>
    <property type="match status" value="1"/>
</dbReference>
<reference evidence="9 10" key="1">
    <citation type="submission" date="2020-12" db="EMBL/GenBank/DDBJ databases">
        <title>WGS of Thermoactinomyces spp.</title>
        <authorList>
            <person name="Cheng K."/>
        </authorList>
    </citation>
    <scope>NUCLEOTIDE SEQUENCE [LARGE SCALE GENOMIC DNA]</scope>
    <source>
        <strain evidence="10">CICC 10650\ACCC 41061</strain>
    </source>
</reference>
<feature type="domain" description="ABC transmembrane type-1" evidence="8">
    <location>
        <begin position="81"/>
        <end position="266"/>
    </location>
</feature>
<dbReference type="SUPFAM" id="SSF161098">
    <property type="entry name" value="MetI-like"/>
    <property type="match status" value="1"/>
</dbReference>
<protein>
    <submittedName>
        <fullName evidence="9">ABC transporter permease</fullName>
    </submittedName>
</protein>
<dbReference type="RefSeq" id="WP_049719894.1">
    <property type="nucleotide sequence ID" value="NZ_CP036487.1"/>
</dbReference>
<comment type="similarity">
    <text evidence="7">Belongs to the binding-protein-dependent transport system permease family.</text>
</comment>
<organism evidence="9 10">
    <name type="scientific">Thermoactinomyces vulgaris</name>
    <dbReference type="NCBI Taxonomy" id="2026"/>
    <lineage>
        <taxon>Bacteria</taxon>
        <taxon>Bacillati</taxon>
        <taxon>Bacillota</taxon>
        <taxon>Bacilli</taxon>
        <taxon>Bacillales</taxon>
        <taxon>Thermoactinomycetaceae</taxon>
        <taxon>Thermoactinomyces</taxon>
    </lineage>
</organism>
<keyword evidence="2 7" id="KW-0813">Transport</keyword>
<proteinExistence type="inferred from homology"/>
<feature type="transmembrane region" description="Helical" evidence="7">
    <location>
        <begin position="191"/>
        <end position="221"/>
    </location>
</feature>
<comment type="caution">
    <text evidence="9">The sequence shown here is derived from an EMBL/GenBank/DDBJ whole genome shotgun (WGS) entry which is preliminary data.</text>
</comment>
<evidence type="ECO:0000256" key="7">
    <source>
        <dbReference type="RuleBase" id="RU363032"/>
    </source>
</evidence>
<dbReference type="InterPro" id="IPR035906">
    <property type="entry name" value="MetI-like_sf"/>
</dbReference>
<gene>
    <name evidence="9" type="ORF">I8U22_02090</name>
</gene>
<dbReference type="PANTHER" id="PTHR30151">
    <property type="entry name" value="ALKANE SULFONATE ABC TRANSPORTER-RELATED, MEMBRANE SUBUNIT"/>
    <property type="match status" value="1"/>
</dbReference>
<keyword evidence="10" id="KW-1185">Reference proteome</keyword>
<evidence type="ECO:0000256" key="3">
    <source>
        <dbReference type="ARBA" id="ARBA00022475"/>
    </source>
</evidence>
<accession>A0ABS0QFA3</accession>
<dbReference type="Proteomes" id="UP000641910">
    <property type="component" value="Unassembled WGS sequence"/>
</dbReference>
<dbReference type="Pfam" id="PF00528">
    <property type="entry name" value="BPD_transp_1"/>
    <property type="match status" value="1"/>
</dbReference>
<keyword evidence="4 7" id="KW-0812">Transmembrane</keyword>
<evidence type="ECO:0000256" key="5">
    <source>
        <dbReference type="ARBA" id="ARBA00022989"/>
    </source>
</evidence>
<evidence type="ECO:0000259" key="8">
    <source>
        <dbReference type="PROSITE" id="PS50928"/>
    </source>
</evidence>
<evidence type="ECO:0000313" key="10">
    <source>
        <dbReference type="Proteomes" id="UP000641910"/>
    </source>
</evidence>
<evidence type="ECO:0000256" key="1">
    <source>
        <dbReference type="ARBA" id="ARBA00004651"/>
    </source>
</evidence>
<evidence type="ECO:0000256" key="6">
    <source>
        <dbReference type="ARBA" id="ARBA00023136"/>
    </source>
</evidence>
<feature type="transmembrane region" description="Helical" evidence="7">
    <location>
        <begin position="241"/>
        <end position="265"/>
    </location>
</feature>
<dbReference type="PROSITE" id="PS50928">
    <property type="entry name" value="ABC_TM1"/>
    <property type="match status" value="1"/>
</dbReference>
<comment type="subcellular location">
    <subcellularLocation>
        <location evidence="1 7">Cell membrane</location>
        <topology evidence="1 7">Multi-pass membrane protein</topology>
    </subcellularLocation>
</comment>
<keyword evidence="5 7" id="KW-1133">Transmembrane helix</keyword>
<dbReference type="PANTHER" id="PTHR30151:SF19">
    <property type="entry name" value="ABC TRANSPORTER PERMEASE"/>
    <property type="match status" value="1"/>
</dbReference>
<dbReference type="CDD" id="cd06261">
    <property type="entry name" value="TM_PBP2"/>
    <property type="match status" value="1"/>
</dbReference>
<dbReference type="InterPro" id="IPR000515">
    <property type="entry name" value="MetI-like"/>
</dbReference>
<sequence length="281" mass="31133">MSFFSWKKWLTKGAKSPSHADFLRRLRLRQIGVWFLRFLILVGFVFAWEWGARAGWIDSFLFSSPSLMMKQAAELARSGELYAHIAITSMETIAGFLIGTLSGVILATIIWASPFLSRVLDPYLVVLNSMPKVSLGPLFIVSFGSGFISILAMGIAITVIITTIVIYTSFQSVDSSYLILARSFGASRSQIFWKIIFPAAIPDMIAALKVNVGLSWVGVIVGEFLVSKQGLGYLMIYGFQVFNLHLVMLSLMIVAVIATIMYQLIAIIEKRLVSKGQQQNG</sequence>
<evidence type="ECO:0000256" key="2">
    <source>
        <dbReference type="ARBA" id="ARBA00022448"/>
    </source>
</evidence>